<proteinExistence type="predicted"/>
<comment type="caution">
    <text evidence="1">The sequence shown here is derived from an EMBL/GenBank/DDBJ whole genome shotgun (WGS) entry which is preliminary data.</text>
</comment>
<dbReference type="Proteomes" id="UP000003598">
    <property type="component" value="Unassembled WGS sequence"/>
</dbReference>
<dbReference type="HOGENOM" id="CLU_2763928_0_0_10"/>
<evidence type="ECO:0000313" key="2">
    <source>
        <dbReference type="Proteomes" id="UP000003598"/>
    </source>
</evidence>
<organism evidence="1 2">
    <name type="scientific">Paraprevotella clara YIT 11840</name>
    <dbReference type="NCBI Taxonomy" id="762968"/>
    <lineage>
        <taxon>Bacteria</taxon>
        <taxon>Pseudomonadati</taxon>
        <taxon>Bacteroidota</taxon>
        <taxon>Bacteroidia</taxon>
        <taxon>Bacteroidales</taxon>
        <taxon>Prevotellaceae</taxon>
        <taxon>Paraprevotella</taxon>
    </lineage>
</organism>
<accession>G5SXC5</accession>
<dbReference type="AlphaFoldDB" id="G5SXC5"/>
<keyword evidence="2" id="KW-1185">Reference proteome</keyword>
<name>G5SXC5_9BACT</name>
<protein>
    <submittedName>
        <fullName evidence="1">Uncharacterized protein</fullName>
    </submittedName>
</protein>
<gene>
    <name evidence="1" type="ORF">HMPREF9441_04056</name>
</gene>
<feature type="non-terminal residue" evidence="1">
    <location>
        <position position="1"/>
    </location>
</feature>
<sequence length="81" mass="9313">FIFDFSNIDTASFLPKLNKAIKKLGQDEGVEGGNSTKRLFFTTEDFGIPFILEESEETNFPTKKDIATILQKFKFPFDRNK</sequence>
<dbReference type="EMBL" id="AFFY01000212">
    <property type="protein sequence ID" value="EHG98109.1"/>
    <property type="molecule type" value="Genomic_DNA"/>
</dbReference>
<evidence type="ECO:0000313" key="1">
    <source>
        <dbReference type="EMBL" id="EHG98109.1"/>
    </source>
</evidence>
<reference evidence="1 2" key="1">
    <citation type="submission" date="2011-03" db="EMBL/GenBank/DDBJ databases">
        <authorList>
            <person name="Weinstock G."/>
            <person name="Sodergren E."/>
            <person name="Clifton S."/>
            <person name="Fulton L."/>
            <person name="Fulton B."/>
            <person name="Courtney L."/>
            <person name="Fronick C."/>
            <person name="Harrison M."/>
            <person name="Strong C."/>
            <person name="Farmer C."/>
            <person name="Delahaunty K."/>
            <person name="Markovic C."/>
            <person name="Hall O."/>
            <person name="Minx P."/>
            <person name="Tomlinson C."/>
            <person name="Mitreva M."/>
            <person name="Hou S."/>
            <person name="Chen J."/>
            <person name="Wollam A."/>
            <person name="Pepin K.H."/>
            <person name="Johnson M."/>
            <person name="Bhonagiri V."/>
            <person name="Zhang X."/>
            <person name="Suruliraj S."/>
            <person name="Warren W."/>
            <person name="Chinwalla A."/>
            <person name="Mardis E.R."/>
            <person name="Wilson R.K."/>
        </authorList>
    </citation>
    <scope>NUCLEOTIDE SEQUENCE [LARGE SCALE GENOMIC DNA]</scope>
    <source>
        <strain evidence="1 2">YIT 11840</strain>
    </source>
</reference>
<feature type="non-terminal residue" evidence="1">
    <location>
        <position position="81"/>
    </location>
</feature>